<dbReference type="InterPro" id="IPR032639">
    <property type="entry name" value="Tex_YqgF"/>
</dbReference>
<dbReference type="FunFam" id="1.10.10.650:FF:000001">
    <property type="entry name" value="S1 RNA-binding domain 1"/>
    <property type="match status" value="1"/>
</dbReference>
<dbReference type="SUPFAM" id="SSF50249">
    <property type="entry name" value="Nucleic acid-binding proteins"/>
    <property type="match status" value="1"/>
</dbReference>
<dbReference type="InterPro" id="IPR018974">
    <property type="entry name" value="Tex-like_N"/>
</dbReference>
<evidence type="ECO:0000259" key="3">
    <source>
        <dbReference type="PROSITE" id="PS50126"/>
    </source>
</evidence>
<dbReference type="Pfam" id="PF00575">
    <property type="entry name" value="S1"/>
    <property type="match status" value="1"/>
</dbReference>
<keyword evidence="5" id="KW-1185">Reference proteome</keyword>
<dbReference type="SMART" id="SM00732">
    <property type="entry name" value="YqgFc"/>
    <property type="match status" value="1"/>
</dbReference>
<dbReference type="InterPro" id="IPR003029">
    <property type="entry name" value="S1_domain"/>
</dbReference>
<dbReference type="InterPro" id="IPR012337">
    <property type="entry name" value="RNaseH-like_sf"/>
</dbReference>
<dbReference type="Gene3D" id="1.10.10.650">
    <property type="entry name" value="RuvA domain 2-like"/>
    <property type="match status" value="1"/>
</dbReference>
<dbReference type="Gene3D" id="2.40.50.140">
    <property type="entry name" value="Nucleic acid-binding proteins"/>
    <property type="match status" value="1"/>
</dbReference>
<dbReference type="Pfam" id="PF16921">
    <property type="entry name" value="Tex_YqgF"/>
    <property type="match status" value="1"/>
</dbReference>
<dbReference type="InterPro" id="IPR041692">
    <property type="entry name" value="HHH_9"/>
</dbReference>
<dbReference type="InterPro" id="IPR050437">
    <property type="entry name" value="Ribos_protein_bS1-like"/>
</dbReference>
<gene>
    <name evidence="4" type="ORF">H8S57_10765</name>
</gene>
<dbReference type="Gene3D" id="1.10.150.310">
    <property type="entry name" value="Tex RuvX-like domain-like"/>
    <property type="match status" value="1"/>
</dbReference>
<dbReference type="InterPro" id="IPR055179">
    <property type="entry name" value="Tex-like_central_region"/>
</dbReference>
<dbReference type="Pfam" id="PF17674">
    <property type="entry name" value="HHH_9"/>
    <property type="match status" value="1"/>
</dbReference>
<dbReference type="PROSITE" id="PS50126">
    <property type="entry name" value="S1"/>
    <property type="match status" value="1"/>
</dbReference>
<accession>A0A8J6J5M4</accession>
<protein>
    <submittedName>
        <fullName evidence="4">RNA-binding transcriptional accessory protein</fullName>
    </submittedName>
</protein>
<dbReference type="Proteomes" id="UP000661435">
    <property type="component" value="Unassembled WGS sequence"/>
</dbReference>
<proteinExistence type="predicted"/>
<evidence type="ECO:0000313" key="4">
    <source>
        <dbReference type="EMBL" id="MBC5734203.1"/>
    </source>
</evidence>
<dbReference type="InterPro" id="IPR023323">
    <property type="entry name" value="Tex-like_dom_sf"/>
</dbReference>
<evidence type="ECO:0000313" key="5">
    <source>
        <dbReference type="Proteomes" id="UP000661435"/>
    </source>
</evidence>
<reference evidence="4" key="1">
    <citation type="submission" date="2020-08" db="EMBL/GenBank/DDBJ databases">
        <title>Genome public.</title>
        <authorList>
            <person name="Liu C."/>
            <person name="Sun Q."/>
        </authorList>
    </citation>
    <scope>NUCLEOTIDE SEQUENCE</scope>
    <source>
        <strain evidence="4">NSJ-51</strain>
    </source>
</reference>
<dbReference type="EMBL" id="JACOPP010000014">
    <property type="protein sequence ID" value="MBC5734203.1"/>
    <property type="molecule type" value="Genomic_DNA"/>
</dbReference>
<dbReference type="GO" id="GO:0005737">
    <property type="term" value="C:cytoplasm"/>
    <property type="evidence" value="ECO:0007669"/>
    <property type="project" value="UniProtKB-ARBA"/>
</dbReference>
<dbReference type="Pfam" id="PF09371">
    <property type="entry name" value="Tex_N"/>
    <property type="match status" value="1"/>
</dbReference>
<evidence type="ECO:0000256" key="1">
    <source>
        <dbReference type="PROSITE-ProRule" id="PRU00182"/>
    </source>
</evidence>
<evidence type="ECO:0000256" key="2">
    <source>
        <dbReference type="SAM" id="MobiDB-lite"/>
    </source>
</evidence>
<dbReference type="RefSeq" id="WP_186908091.1">
    <property type="nucleotide sequence ID" value="NZ_JACOPP010000014.1"/>
</dbReference>
<dbReference type="Pfam" id="PF22706">
    <property type="entry name" value="Tex_central_region"/>
    <property type="match status" value="1"/>
</dbReference>
<dbReference type="SUPFAM" id="SSF158832">
    <property type="entry name" value="Tex N-terminal region-like"/>
    <property type="match status" value="1"/>
</dbReference>
<dbReference type="CDD" id="cd05685">
    <property type="entry name" value="S1_Tex"/>
    <property type="match status" value="1"/>
</dbReference>
<dbReference type="GO" id="GO:0006139">
    <property type="term" value="P:nucleobase-containing compound metabolic process"/>
    <property type="evidence" value="ECO:0007669"/>
    <property type="project" value="InterPro"/>
</dbReference>
<dbReference type="PANTHER" id="PTHR10724:SF10">
    <property type="entry name" value="S1 RNA-BINDING DOMAIN-CONTAINING PROTEIN 1"/>
    <property type="match status" value="1"/>
</dbReference>
<dbReference type="Gene3D" id="3.30.420.140">
    <property type="entry name" value="YqgF/RNase H-like domain"/>
    <property type="match status" value="1"/>
</dbReference>
<dbReference type="SUPFAM" id="SSF47781">
    <property type="entry name" value="RuvA domain 2-like"/>
    <property type="match status" value="2"/>
</dbReference>
<dbReference type="Pfam" id="PF12836">
    <property type="entry name" value="HHH_3"/>
    <property type="match status" value="1"/>
</dbReference>
<dbReference type="FunFam" id="1.10.150.310:FF:000001">
    <property type="entry name" value="RNA-binding transcriptional accessory protein"/>
    <property type="match status" value="1"/>
</dbReference>
<dbReference type="InterPro" id="IPR037027">
    <property type="entry name" value="YqgF/RNaseH-like_dom_sf"/>
</dbReference>
<dbReference type="InterPro" id="IPR010994">
    <property type="entry name" value="RuvA_2-like"/>
</dbReference>
<sequence length="735" mass="79969">METIVSILARELGRSETHVQNVVALIDEGNTIPFIARYRKELHGAMDDTALRALADRLHYLRNLDARRSEVKNAIEGQGRLTAELSAAIDAAATLAEVEDLYRPYKPKRRTRAAIAREKGLEPLAELLFAQARDCPPPEQAAAGFLDAEKGVTTVEEALQGAGDIIAERISDDAGLRKTLRELWQRKACLVSSAAEPDPEDTVYRLYYDFKAPVERVLGHQVLAVNRGEREAVLKVSVDMDREAALIAVRRAVLVPGAPSMAFVRAAAEDAYDRLIAPSVEREVRGRLTDAANEGAIRNFALNLKPLLMQPPVRGRVTMGLDPGYRNGCKVAVVDKTGKVLDTAVVYPTFNERKKQEAIDVLSRLIRKHGVEHIAIGNGTASRETEQMTVELIRQVGGGVSYMIVNEAGASVYSASKLAAEEFPEYDVNLRSAVSIARRLQDPLAELVKIDPKSIGVGQYQHDMPQARLDEALSGVVEDCVNAVGVDLNTASAPLLTRVAGLNAATAKNIVRYREENGSFTTRKQVLKVPKLGPKAFEQCAGFLRVPESKSVLDHTGVHPESCDAAQKLLALCGYTLADVQAGRLLQLRERLKEYGEAAAAAECGVGLPTLRDIVGELLKPGRDPRDELPKPILRTDVLELKDLKPGMELTGTVRNVIDFGVFVDIGVHQDGLVHISQLSGRRVRHPSELLCVGDIVTVWVLEADEKKKRISLTMKPPAGGPEVSGAASSDGRAV</sequence>
<dbReference type="GO" id="GO:0003735">
    <property type="term" value="F:structural constituent of ribosome"/>
    <property type="evidence" value="ECO:0007669"/>
    <property type="project" value="TreeGrafter"/>
</dbReference>
<dbReference type="InterPro" id="IPR006641">
    <property type="entry name" value="YqgF/RNaseH-like_dom"/>
</dbReference>
<keyword evidence="1" id="KW-0694">RNA-binding</keyword>
<dbReference type="SMART" id="SM00316">
    <property type="entry name" value="S1"/>
    <property type="match status" value="1"/>
</dbReference>
<feature type="domain" description="S1 motif" evidence="3">
    <location>
        <begin position="647"/>
        <end position="716"/>
    </location>
</feature>
<feature type="region of interest" description="Disordered" evidence="2">
    <location>
        <begin position="713"/>
        <end position="735"/>
    </location>
</feature>
<dbReference type="FunFam" id="2.40.50.140:FF:000051">
    <property type="entry name" value="RNA-binding transcriptional accessory protein"/>
    <property type="match status" value="1"/>
</dbReference>
<dbReference type="InterPro" id="IPR023319">
    <property type="entry name" value="Tex-like_HTH_dom_sf"/>
</dbReference>
<dbReference type="GO" id="GO:0006412">
    <property type="term" value="P:translation"/>
    <property type="evidence" value="ECO:0007669"/>
    <property type="project" value="TreeGrafter"/>
</dbReference>
<dbReference type="PROSITE" id="PS50889">
    <property type="entry name" value="S4"/>
    <property type="match status" value="1"/>
</dbReference>
<organism evidence="4 5">
    <name type="scientific">Lawsonibacter hominis</name>
    <dbReference type="NCBI Taxonomy" id="2763053"/>
    <lineage>
        <taxon>Bacteria</taxon>
        <taxon>Bacillati</taxon>
        <taxon>Bacillota</taxon>
        <taxon>Clostridia</taxon>
        <taxon>Eubacteriales</taxon>
        <taxon>Oscillospiraceae</taxon>
        <taxon>Lawsonibacter</taxon>
    </lineage>
</organism>
<dbReference type="PANTHER" id="PTHR10724">
    <property type="entry name" value="30S RIBOSOMAL PROTEIN S1"/>
    <property type="match status" value="1"/>
</dbReference>
<dbReference type="InterPro" id="IPR044146">
    <property type="entry name" value="S1_Tex"/>
</dbReference>
<dbReference type="FunFam" id="3.30.420.140:FF:000001">
    <property type="entry name" value="RNA-binding transcriptional accessory protein"/>
    <property type="match status" value="1"/>
</dbReference>
<dbReference type="AlphaFoldDB" id="A0A8J6J5M4"/>
<dbReference type="Gene3D" id="1.10.3500.10">
    <property type="entry name" value="Tex N-terminal region-like"/>
    <property type="match status" value="1"/>
</dbReference>
<dbReference type="InterPro" id="IPR012340">
    <property type="entry name" value="NA-bd_OB-fold"/>
</dbReference>
<dbReference type="SUPFAM" id="SSF53098">
    <property type="entry name" value="Ribonuclease H-like"/>
    <property type="match status" value="1"/>
</dbReference>
<dbReference type="GO" id="GO:0003729">
    <property type="term" value="F:mRNA binding"/>
    <property type="evidence" value="ECO:0007669"/>
    <property type="project" value="UniProtKB-ARBA"/>
</dbReference>
<name>A0A8J6J5M4_9FIRM</name>
<comment type="caution">
    <text evidence="4">The sequence shown here is derived from an EMBL/GenBank/DDBJ whole genome shotgun (WGS) entry which is preliminary data.</text>
</comment>